<dbReference type="EMBL" id="FNOX01000003">
    <property type="protein sequence ID" value="SDY34450.1"/>
    <property type="molecule type" value="Genomic_DNA"/>
</dbReference>
<dbReference type="AlphaFoldDB" id="A0A1H3J364"/>
<keyword evidence="1" id="KW-1133">Transmembrane helix</keyword>
<proteinExistence type="predicted"/>
<protein>
    <submittedName>
        <fullName evidence="2">Uncharacterized protein</fullName>
    </submittedName>
</protein>
<evidence type="ECO:0000313" key="3">
    <source>
        <dbReference type="Proteomes" id="UP000182902"/>
    </source>
</evidence>
<accession>A0A1H3J364</accession>
<keyword evidence="1" id="KW-0812">Transmembrane</keyword>
<sequence>MNERIYVLNGQKKTTNHILHLLLCIPTAGLWLVFWFLVAMQNSRHNKRIDKKIARILEHKESGKSDVEAYQAIRNEDQYKNKALLIIIIVIVFIVYLNSRH</sequence>
<feature type="transmembrane region" description="Helical" evidence="1">
    <location>
        <begin position="83"/>
        <end position="99"/>
    </location>
</feature>
<keyword evidence="1" id="KW-0472">Membrane</keyword>
<feature type="transmembrane region" description="Helical" evidence="1">
    <location>
        <begin position="18"/>
        <end position="38"/>
    </location>
</feature>
<organism evidence="2 3">
    <name type="scientific">Pseudomonas salomonii</name>
    <dbReference type="NCBI Taxonomy" id="191391"/>
    <lineage>
        <taxon>Bacteria</taxon>
        <taxon>Pseudomonadati</taxon>
        <taxon>Pseudomonadota</taxon>
        <taxon>Gammaproteobacteria</taxon>
        <taxon>Pseudomonadales</taxon>
        <taxon>Pseudomonadaceae</taxon>
        <taxon>Pseudomonas</taxon>
    </lineage>
</organism>
<gene>
    <name evidence="2" type="ORF">SAMN05216247_103447</name>
</gene>
<name>A0A1H3J364_9PSED</name>
<evidence type="ECO:0000313" key="2">
    <source>
        <dbReference type="EMBL" id="SDY34450.1"/>
    </source>
</evidence>
<dbReference type="Proteomes" id="UP000182902">
    <property type="component" value="Unassembled WGS sequence"/>
</dbReference>
<evidence type="ECO:0000256" key="1">
    <source>
        <dbReference type="SAM" id="Phobius"/>
    </source>
</evidence>
<dbReference type="RefSeq" id="WP_069788551.1">
    <property type="nucleotide sequence ID" value="NZ_FNOX01000003.1"/>
</dbReference>
<reference evidence="2 3" key="1">
    <citation type="submission" date="2016-10" db="EMBL/GenBank/DDBJ databases">
        <authorList>
            <person name="de Groot N.N."/>
        </authorList>
    </citation>
    <scope>NUCLEOTIDE SEQUENCE [LARGE SCALE GENOMIC DNA]</scope>
    <source>
        <strain evidence="2 3">ICMP 14252</strain>
    </source>
</reference>